<dbReference type="HOGENOM" id="CLU_037990_0_0_11"/>
<comment type="caution">
    <text evidence="5">The sequence shown here is derived from an EMBL/GenBank/DDBJ whole genome shotgun (WGS) entry which is preliminary data.</text>
</comment>
<keyword evidence="3 4" id="KW-0949">S-adenosyl-L-methionine</keyword>
<keyword evidence="6" id="KW-1185">Reference proteome</keyword>
<evidence type="ECO:0000256" key="3">
    <source>
        <dbReference type="ARBA" id="ARBA00022691"/>
    </source>
</evidence>
<dbReference type="NCBIfam" id="TIGR01934">
    <property type="entry name" value="MenG_MenH_UbiE"/>
    <property type="match status" value="1"/>
</dbReference>
<dbReference type="GO" id="GO:0009234">
    <property type="term" value="P:menaquinone biosynthetic process"/>
    <property type="evidence" value="ECO:0007669"/>
    <property type="project" value="UniProtKB-UniRule"/>
</dbReference>
<evidence type="ECO:0000313" key="5">
    <source>
        <dbReference type="EMBL" id="EPD32443.1"/>
    </source>
</evidence>
<dbReference type="HAMAP" id="MF_01813">
    <property type="entry name" value="MenG_UbiE_methyltr"/>
    <property type="match status" value="1"/>
</dbReference>
<keyword evidence="2 4" id="KW-0808">Transferase</keyword>
<dbReference type="AlphaFoldDB" id="S2VY33"/>
<feature type="binding site" evidence="4">
    <location>
        <position position="118"/>
    </location>
    <ligand>
        <name>S-adenosyl-L-methionine</name>
        <dbReference type="ChEBI" id="CHEBI:59789"/>
    </ligand>
</feature>
<feature type="binding site" evidence="4">
    <location>
        <position position="157"/>
    </location>
    <ligand>
        <name>S-adenosyl-L-methionine</name>
        <dbReference type="ChEBI" id="CHEBI:59789"/>
    </ligand>
</feature>
<organism evidence="5 6">
    <name type="scientific">Propionimicrobium lymphophilum ACS-093-V-SCH5</name>
    <dbReference type="NCBI Taxonomy" id="883161"/>
    <lineage>
        <taxon>Bacteria</taxon>
        <taxon>Bacillati</taxon>
        <taxon>Actinomycetota</taxon>
        <taxon>Actinomycetes</taxon>
        <taxon>Propionibacteriales</taxon>
        <taxon>Propionibacteriaceae</taxon>
        <taxon>Propionimicrobium</taxon>
    </lineage>
</organism>
<keyword evidence="1 4" id="KW-0489">Methyltransferase</keyword>
<keyword evidence="4" id="KW-0474">Menaquinone biosynthesis</keyword>
<comment type="function">
    <text evidence="4">Methyltransferase required for the conversion of demethylmenaquinol (DMKH2) to menaquinol (MKH2).</text>
</comment>
<feature type="binding site" evidence="4">
    <location>
        <position position="100"/>
    </location>
    <ligand>
        <name>S-adenosyl-L-methionine</name>
        <dbReference type="ChEBI" id="CHEBI:59789"/>
    </ligand>
</feature>
<reference evidence="5 6" key="1">
    <citation type="submission" date="2013-04" db="EMBL/GenBank/DDBJ databases">
        <title>The Genome Sequence of Propionimicrobium lymphophilum ACS-093-V-SCH5.</title>
        <authorList>
            <consortium name="The Broad Institute Genomics Platform"/>
            <person name="Earl A."/>
            <person name="Ward D."/>
            <person name="Feldgarden M."/>
            <person name="Gevers D."/>
            <person name="Saerens B."/>
            <person name="Vaneechoutte M."/>
            <person name="Walker B."/>
            <person name="Young S."/>
            <person name="Zeng Q."/>
            <person name="Gargeya S."/>
            <person name="Fitzgerald M."/>
            <person name="Haas B."/>
            <person name="Abouelleil A."/>
            <person name="Allen A.W."/>
            <person name="Alvarado L."/>
            <person name="Arachchi H.M."/>
            <person name="Berlin A.M."/>
            <person name="Chapman S.B."/>
            <person name="Gainer-Dewar J."/>
            <person name="Goldberg J."/>
            <person name="Griggs A."/>
            <person name="Gujja S."/>
            <person name="Hansen M."/>
            <person name="Howarth C."/>
            <person name="Imamovic A."/>
            <person name="Ireland A."/>
            <person name="Larimer J."/>
            <person name="McCowan C."/>
            <person name="Murphy C."/>
            <person name="Pearson M."/>
            <person name="Poon T.W."/>
            <person name="Priest M."/>
            <person name="Roberts A."/>
            <person name="Saif S."/>
            <person name="Shea T."/>
            <person name="Sisk P."/>
            <person name="Sykes S."/>
            <person name="Wortman J."/>
            <person name="Nusbaum C."/>
            <person name="Birren B."/>
        </authorList>
    </citation>
    <scope>NUCLEOTIDE SEQUENCE [LARGE SCALE GENOMIC DNA]</scope>
    <source>
        <strain evidence="5 6">ACS-093-V-SCH5</strain>
    </source>
</reference>
<dbReference type="EC" id="2.1.1.163" evidence="4"/>
<dbReference type="PATRIC" id="fig|883161.3.peg.2003"/>
<dbReference type="EMBL" id="AGZR01000009">
    <property type="protein sequence ID" value="EPD32443.1"/>
    <property type="molecule type" value="Genomic_DNA"/>
</dbReference>
<comment type="pathway">
    <text evidence="4">Quinol/quinone metabolism; menaquinone biosynthesis; menaquinol from 1,4-dihydroxy-2-naphthoate: step 2/2.</text>
</comment>
<dbReference type="InterPro" id="IPR023576">
    <property type="entry name" value="UbiE/COQ5_MeTrFase_CS"/>
</dbReference>
<gene>
    <name evidence="4" type="primary">menG</name>
    <name evidence="5" type="ORF">HMPREF9306_02014</name>
</gene>
<dbReference type="NCBIfam" id="NF001241">
    <property type="entry name" value="PRK00216.1-2"/>
    <property type="match status" value="1"/>
</dbReference>
<dbReference type="InterPro" id="IPR004033">
    <property type="entry name" value="UbiE/COQ5_MeTrFase"/>
</dbReference>
<dbReference type="PROSITE" id="PS51608">
    <property type="entry name" value="SAM_MT_UBIE"/>
    <property type="match status" value="1"/>
</dbReference>
<dbReference type="GO" id="GO:0043770">
    <property type="term" value="F:demethylmenaquinone methyltransferase activity"/>
    <property type="evidence" value="ECO:0007669"/>
    <property type="project" value="UniProtKB-UniRule"/>
</dbReference>
<keyword evidence="5" id="KW-0830">Ubiquinone</keyword>
<evidence type="ECO:0000256" key="2">
    <source>
        <dbReference type="ARBA" id="ARBA00022679"/>
    </source>
</evidence>
<name>S2VY33_9ACTN</name>
<evidence type="ECO:0000256" key="1">
    <source>
        <dbReference type="ARBA" id="ARBA00022603"/>
    </source>
</evidence>
<dbReference type="SUPFAM" id="SSF53335">
    <property type="entry name" value="S-adenosyl-L-methionine-dependent methyltransferases"/>
    <property type="match status" value="1"/>
</dbReference>
<dbReference type="STRING" id="883161.HMPREF9306_02014"/>
<feature type="binding site" evidence="4">
    <location>
        <begin position="140"/>
        <end position="141"/>
    </location>
    <ligand>
        <name>S-adenosyl-L-methionine</name>
        <dbReference type="ChEBI" id="CHEBI:59789"/>
    </ligand>
</feature>
<evidence type="ECO:0000256" key="4">
    <source>
        <dbReference type="HAMAP-Rule" id="MF_01813"/>
    </source>
</evidence>
<dbReference type="PANTHER" id="PTHR43591">
    <property type="entry name" value="METHYLTRANSFERASE"/>
    <property type="match status" value="1"/>
</dbReference>
<proteinExistence type="inferred from homology"/>
<comment type="similarity">
    <text evidence="4">Belongs to the class I-like SAM-binding methyltransferase superfamily. MenG/UbiE family.</text>
</comment>
<dbReference type="Gene3D" id="3.40.50.150">
    <property type="entry name" value="Vaccinia Virus protein VP39"/>
    <property type="match status" value="1"/>
</dbReference>
<dbReference type="InterPro" id="IPR029063">
    <property type="entry name" value="SAM-dependent_MTases_sf"/>
</dbReference>
<dbReference type="UniPathway" id="UPA00079">
    <property type="reaction ID" value="UER00169"/>
</dbReference>
<evidence type="ECO:0000313" key="6">
    <source>
        <dbReference type="Proteomes" id="UP000014417"/>
    </source>
</evidence>
<protein>
    <recommendedName>
        <fullName evidence="4">Demethylmenaquinone methyltransferase</fullName>
        <ecNumber evidence="4">2.1.1.163</ecNumber>
    </recommendedName>
</protein>
<dbReference type="Proteomes" id="UP000014417">
    <property type="component" value="Unassembled WGS sequence"/>
</dbReference>
<dbReference type="GO" id="GO:0032259">
    <property type="term" value="P:methylation"/>
    <property type="evidence" value="ECO:0007669"/>
    <property type="project" value="UniProtKB-KW"/>
</dbReference>
<sequence length="267" mass="29964">MPILAPITKPANTDSRGCKRSERLSRYKEIICGNLYRVSTRADLGKKTAEVAAMFDGVARRYDLMNDLMSFGQVRRWRRETVKAIDPNSSHLVLDLAGGTGMSSQAIRNKGAEVLPTDISLGMLSEGKRRFPEVTFVAGNALQLPYKDDSFDAVTISYGLRNVQDTAAALKEMLRVTKPGGRVVIAEFSTPTWKPFRMLYHWYLSSVMPALERFSSNDVAYDYLVESIINWPDQQGLTKLMREAGWADVQWKNLTGGIVALHRGWKP</sequence>
<dbReference type="PROSITE" id="PS01184">
    <property type="entry name" value="UBIE_2"/>
    <property type="match status" value="1"/>
</dbReference>
<dbReference type="Pfam" id="PF01209">
    <property type="entry name" value="Ubie_methyltran"/>
    <property type="match status" value="1"/>
</dbReference>
<accession>S2VY33</accession>
<comment type="catalytic activity">
    <reaction evidence="4">
        <text>a 2-demethylmenaquinol + S-adenosyl-L-methionine = a menaquinol + S-adenosyl-L-homocysteine + H(+)</text>
        <dbReference type="Rhea" id="RHEA:42640"/>
        <dbReference type="Rhea" id="RHEA-COMP:9539"/>
        <dbReference type="Rhea" id="RHEA-COMP:9563"/>
        <dbReference type="ChEBI" id="CHEBI:15378"/>
        <dbReference type="ChEBI" id="CHEBI:18151"/>
        <dbReference type="ChEBI" id="CHEBI:55437"/>
        <dbReference type="ChEBI" id="CHEBI:57856"/>
        <dbReference type="ChEBI" id="CHEBI:59789"/>
        <dbReference type="EC" id="2.1.1.163"/>
    </reaction>
</comment>
<dbReference type="CDD" id="cd02440">
    <property type="entry name" value="AdoMet_MTases"/>
    <property type="match status" value="1"/>
</dbReference>
<dbReference type="PANTHER" id="PTHR43591:SF24">
    <property type="entry name" value="2-METHOXY-6-POLYPRENYL-1,4-BENZOQUINOL METHYLASE, MITOCHONDRIAL"/>
    <property type="match status" value="1"/>
</dbReference>